<dbReference type="Ensembl" id="ENSCSAVT00000006862.1">
    <property type="protein sequence ID" value="ENSCSAVP00000006775.1"/>
    <property type="gene ID" value="ENSCSAVG00000004053.1"/>
</dbReference>
<dbReference type="InterPro" id="IPR033756">
    <property type="entry name" value="YlxH/NBP35"/>
</dbReference>
<organism evidence="7 8">
    <name type="scientific">Ciona savignyi</name>
    <name type="common">Pacific transparent sea squirt</name>
    <dbReference type="NCBI Taxonomy" id="51511"/>
    <lineage>
        <taxon>Eukaryota</taxon>
        <taxon>Metazoa</taxon>
        <taxon>Chordata</taxon>
        <taxon>Tunicata</taxon>
        <taxon>Ascidiacea</taxon>
        <taxon>Phlebobranchia</taxon>
        <taxon>Cionidae</taxon>
        <taxon>Ciona</taxon>
    </lineage>
</organism>
<dbReference type="InParanoid" id="H2YN73"/>
<dbReference type="AlphaFoldDB" id="H2YN73"/>
<dbReference type="Proteomes" id="UP000007875">
    <property type="component" value="Unassembled WGS sequence"/>
</dbReference>
<sequence length="274" mass="29752">DNLSSVKNVILVLSGKGGVGKSTLSVQIALGLVHAGKTVGILDTDVCGPSIPKMLNLENASIYQCDQGWVPVFATDDKKLCAMSIAFMLGSKDEPVIWRGPKKTAMIKQFLTDVHWGEMDYLIIDTPPGTSDEHLSVVQNLKGRVTGAILVTTPQVIISCKFPIYPVITAFQAVAVSDVRRELTFCWKTSIPVLGVVENMSGYVCPHCSECSLIFSQGGGEELAKQENLRFLARIPLDPNLANCCETGRNLIDVFPDSATLKPMMELVNKLLNL</sequence>
<accession>H2YN73</accession>
<evidence type="ECO:0000256" key="5">
    <source>
        <dbReference type="ARBA" id="ARBA00023004"/>
    </source>
</evidence>
<reference evidence="7" key="3">
    <citation type="submission" date="2025-09" db="UniProtKB">
        <authorList>
            <consortium name="Ensembl"/>
        </authorList>
    </citation>
    <scope>IDENTIFICATION</scope>
</reference>
<dbReference type="HAMAP" id="MF_02040">
    <property type="entry name" value="Mrp_NBP35"/>
    <property type="match status" value="1"/>
</dbReference>
<keyword evidence="8" id="KW-1185">Reference proteome</keyword>
<dbReference type="STRING" id="51511.ENSCSAVP00000006775"/>
<dbReference type="eggNOG" id="KOG3022">
    <property type="taxonomic scope" value="Eukaryota"/>
</dbReference>
<dbReference type="Pfam" id="PF10609">
    <property type="entry name" value="ParA"/>
    <property type="match status" value="2"/>
</dbReference>
<name>H2YN73_CIOSA</name>
<evidence type="ECO:0000256" key="1">
    <source>
        <dbReference type="ARBA" id="ARBA00022485"/>
    </source>
</evidence>
<proteinExistence type="inferred from homology"/>
<dbReference type="InterPro" id="IPR027417">
    <property type="entry name" value="P-loop_NTPase"/>
</dbReference>
<protein>
    <recommendedName>
        <fullName evidence="9">Cytosolic Fe-S cluster assembly factor NUBP2 homolog</fullName>
    </recommendedName>
</protein>
<dbReference type="SUPFAM" id="SSF52540">
    <property type="entry name" value="P-loop containing nucleoside triphosphate hydrolases"/>
    <property type="match status" value="1"/>
</dbReference>
<dbReference type="PANTHER" id="PTHR23264">
    <property type="entry name" value="NUCLEOTIDE-BINDING PROTEIN NBP35 YEAST -RELATED"/>
    <property type="match status" value="1"/>
</dbReference>
<keyword evidence="4" id="KW-0067">ATP-binding</keyword>
<dbReference type="HOGENOM" id="CLU_024839_0_1_1"/>
<keyword evidence="3" id="KW-0547">Nucleotide-binding</keyword>
<evidence type="ECO:0000256" key="2">
    <source>
        <dbReference type="ARBA" id="ARBA00022723"/>
    </source>
</evidence>
<dbReference type="GO" id="GO:0005829">
    <property type="term" value="C:cytosol"/>
    <property type="evidence" value="ECO:0007669"/>
    <property type="project" value="TreeGrafter"/>
</dbReference>
<dbReference type="FunFam" id="3.40.50.300:FF:002304">
    <property type="entry name" value="Nucleotide binding protein 2"/>
    <property type="match status" value="1"/>
</dbReference>
<dbReference type="GO" id="GO:0051539">
    <property type="term" value="F:4 iron, 4 sulfur cluster binding"/>
    <property type="evidence" value="ECO:0007669"/>
    <property type="project" value="UniProtKB-KW"/>
</dbReference>
<reference evidence="7" key="2">
    <citation type="submission" date="2025-08" db="UniProtKB">
        <authorList>
            <consortium name="Ensembl"/>
        </authorList>
    </citation>
    <scope>IDENTIFICATION</scope>
</reference>
<keyword evidence="5" id="KW-0408">Iron</keyword>
<dbReference type="PANTHER" id="PTHR23264:SF19">
    <property type="entry name" value="CYTOSOLIC FE-S CLUSTER ASSEMBLY FACTOR NUBP2"/>
    <property type="match status" value="1"/>
</dbReference>
<dbReference type="OMA" id="WIPVFAD"/>
<evidence type="ECO:0000256" key="4">
    <source>
        <dbReference type="ARBA" id="ARBA00022840"/>
    </source>
</evidence>
<evidence type="ECO:0000256" key="3">
    <source>
        <dbReference type="ARBA" id="ARBA00022741"/>
    </source>
</evidence>
<evidence type="ECO:0000256" key="6">
    <source>
        <dbReference type="ARBA" id="ARBA00023014"/>
    </source>
</evidence>
<dbReference type="GO" id="GO:0005524">
    <property type="term" value="F:ATP binding"/>
    <property type="evidence" value="ECO:0007669"/>
    <property type="project" value="UniProtKB-KW"/>
</dbReference>
<dbReference type="PROSITE" id="PS01215">
    <property type="entry name" value="MRP"/>
    <property type="match status" value="1"/>
</dbReference>
<evidence type="ECO:0000313" key="7">
    <source>
        <dbReference type="Ensembl" id="ENSCSAVP00000006775.1"/>
    </source>
</evidence>
<dbReference type="FunCoup" id="H2YN73">
    <property type="interactions" value="72"/>
</dbReference>
<dbReference type="Gene3D" id="3.40.50.300">
    <property type="entry name" value="P-loop containing nucleotide triphosphate hydrolases"/>
    <property type="match status" value="1"/>
</dbReference>
<dbReference type="GO" id="GO:0046872">
    <property type="term" value="F:metal ion binding"/>
    <property type="evidence" value="ECO:0007669"/>
    <property type="project" value="UniProtKB-KW"/>
</dbReference>
<keyword evidence="6" id="KW-0411">Iron-sulfur</keyword>
<dbReference type="GeneTree" id="ENSGT00950000183193"/>
<keyword evidence="1" id="KW-0004">4Fe-4S</keyword>
<dbReference type="GO" id="GO:0140663">
    <property type="term" value="F:ATP-dependent FeS chaperone activity"/>
    <property type="evidence" value="ECO:0007669"/>
    <property type="project" value="InterPro"/>
</dbReference>
<dbReference type="InterPro" id="IPR019591">
    <property type="entry name" value="Mrp/NBP35_ATP-bd"/>
</dbReference>
<dbReference type="CDD" id="cd02037">
    <property type="entry name" value="Mrp_NBP35"/>
    <property type="match status" value="1"/>
</dbReference>
<evidence type="ECO:0000313" key="8">
    <source>
        <dbReference type="Proteomes" id="UP000007875"/>
    </source>
</evidence>
<keyword evidence="2" id="KW-0479">Metal-binding</keyword>
<reference evidence="8" key="1">
    <citation type="submission" date="2003-08" db="EMBL/GenBank/DDBJ databases">
        <authorList>
            <person name="Birren B."/>
            <person name="Nusbaum C."/>
            <person name="Abebe A."/>
            <person name="Abouelleil A."/>
            <person name="Adekoya E."/>
            <person name="Ait-zahra M."/>
            <person name="Allen N."/>
            <person name="Allen T."/>
            <person name="An P."/>
            <person name="Anderson M."/>
            <person name="Anderson S."/>
            <person name="Arachchi H."/>
            <person name="Armbruster J."/>
            <person name="Bachantsang P."/>
            <person name="Baldwin J."/>
            <person name="Barry A."/>
            <person name="Bayul T."/>
            <person name="Blitshsteyn B."/>
            <person name="Bloom T."/>
            <person name="Blye J."/>
            <person name="Boguslavskiy L."/>
            <person name="Borowsky M."/>
            <person name="Boukhgalter B."/>
            <person name="Brunache A."/>
            <person name="Butler J."/>
            <person name="Calixte N."/>
            <person name="Calvo S."/>
            <person name="Camarata J."/>
            <person name="Campo K."/>
            <person name="Chang J."/>
            <person name="Cheshatsang Y."/>
            <person name="Citroen M."/>
            <person name="Collymore A."/>
            <person name="Considine T."/>
            <person name="Cook A."/>
            <person name="Cooke P."/>
            <person name="Corum B."/>
            <person name="Cuomo C."/>
            <person name="David R."/>
            <person name="Dawoe T."/>
            <person name="Degray S."/>
            <person name="Dodge S."/>
            <person name="Dooley K."/>
            <person name="Dorje P."/>
            <person name="Dorjee K."/>
            <person name="Dorris L."/>
            <person name="Duffey N."/>
            <person name="Dupes A."/>
            <person name="Elkins T."/>
            <person name="Engels R."/>
            <person name="Erickson J."/>
            <person name="Farina A."/>
            <person name="Faro S."/>
            <person name="Ferreira P."/>
            <person name="Fischer H."/>
            <person name="Fitzgerald M."/>
            <person name="Foley K."/>
            <person name="Gage D."/>
            <person name="Galagan J."/>
            <person name="Gearin G."/>
            <person name="Gnerre S."/>
            <person name="Gnirke A."/>
            <person name="Goyette A."/>
            <person name="Graham J."/>
            <person name="Grandbois E."/>
            <person name="Gyaltsen K."/>
            <person name="Hafez N."/>
            <person name="Hagopian D."/>
            <person name="Hagos B."/>
            <person name="Hall J."/>
            <person name="Hatcher B."/>
            <person name="Heller A."/>
            <person name="Higgins H."/>
            <person name="Honan T."/>
            <person name="Horn A."/>
            <person name="Houde N."/>
            <person name="Hughes L."/>
            <person name="Hulme W."/>
            <person name="Husby E."/>
            <person name="Iliev I."/>
            <person name="Jaffe D."/>
            <person name="Jones C."/>
            <person name="Kamal M."/>
            <person name="Kamat A."/>
            <person name="Kamvysselis M."/>
            <person name="Karlsson E."/>
            <person name="Kells C."/>
            <person name="Kieu A."/>
            <person name="Kisner P."/>
            <person name="Kodira C."/>
            <person name="Kulbokas E."/>
            <person name="Labutti K."/>
            <person name="Lama D."/>
            <person name="Landers T."/>
            <person name="Leger J."/>
            <person name="Levine S."/>
            <person name="Lewis D."/>
            <person name="Lewis T."/>
            <person name="Lindblad-toh K."/>
            <person name="Liu X."/>
            <person name="Lokyitsang T."/>
            <person name="Lokyitsang Y."/>
            <person name="Lucien O."/>
            <person name="Lui A."/>
            <person name="Ma L.J."/>
            <person name="Mabbitt R."/>
            <person name="Macdonald J."/>
            <person name="Maclean C."/>
            <person name="Major J."/>
            <person name="Manning J."/>
            <person name="Marabella R."/>
            <person name="Maru K."/>
            <person name="Matthews C."/>
            <person name="Mauceli E."/>
            <person name="Mccarthy M."/>
            <person name="Mcdonough S."/>
            <person name="Mcghee T."/>
            <person name="Meldrim J."/>
            <person name="Meneus L."/>
            <person name="Mesirov J."/>
            <person name="Mihalev A."/>
            <person name="Mihova T."/>
            <person name="Mikkelsen T."/>
            <person name="Mlenga V."/>
            <person name="Moru K."/>
            <person name="Mozes J."/>
            <person name="Mulrain L."/>
            <person name="Munson G."/>
            <person name="Naylor J."/>
            <person name="Newes C."/>
            <person name="Nguyen C."/>
            <person name="Nguyen N."/>
            <person name="Nguyen T."/>
            <person name="Nicol R."/>
            <person name="Nielsen C."/>
            <person name="Nizzari M."/>
            <person name="Norbu C."/>
            <person name="Norbu N."/>
            <person name="O'donnell P."/>
            <person name="Okoawo O."/>
            <person name="O'leary S."/>
            <person name="Omotosho B."/>
            <person name="O'neill K."/>
            <person name="Osman S."/>
            <person name="Parker S."/>
            <person name="Perrin D."/>
            <person name="Phunkhang P."/>
            <person name="Piqani B."/>
            <person name="Purcell S."/>
            <person name="Rachupka T."/>
            <person name="Ramasamy U."/>
            <person name="Rameau R."/>
            <person name="Ray V."/>
            <person name="Raymond C."/>
            <person name="Retta R."/>
            <person name="Richardson S."/>
            <person name="Rise C."/>
            <person name="Rodriguez J."/>
            <person name="Rogers J."/>
            <person name="Rogov P."/>
            <person name="Rutman M."/>
            <person name="Schupbach R."/>
            <person name="Seaman C."/>
            <person name="Settipalli S."/>
            <person name="Sharpe T."/>
            <person name="Sheridan J."/>
            <person name="Sherpa N."/>
            <person name="Shi J."/>
            <person name="Smirnov S."/>
            <person name="Smith C."/>
            <person name="Sougnez C."/>
            <person name="Spencer B."/>
            <person name="Stalker J."/>
            <person name="Stange-thomann N."/>
            <person name="Stavropoulos S."/>
            <person name="Stetson K."/>
            <person name="Stone C."/>
            <person name="Stone S."/>
            <person name="Stubbs M."/>
            <person name="Talamas J."/>
            <person name="Tchuinga P."/>
            <person name="Tenzing P."/>
            <person name="Tesfaye S."/>
            <person name="Theodore J."/>
            <person name="Thoulutsang Y."/>
            <person name="Topham K."/>
            <person name="Towey S."/>
            <person name="Tsamla T."/>
            <person name="Tsomo N."/>
            <person name="Vallee D."/>
            <person name="Vassiliev H."/>
            <person name="Venkataraman V."/>
            <person name="Vinson J."/>
            <person name="Vo A."/>
            <person name="Wade C."/>
            <person name="Wang S."/>
            <person name="Wangchuk T."/>
            <person name="Wangdi T."/>
            <person name="Whittaker C."/>
            <person name="Wilkinson J."/>
            <person name="Wu Y."/>
            <person name="Wyman D."/>
            <person name="Yadav S."/>
            <person name="Yang S."/>
            <person name="Yang X."/>
            <person name="Yeager S."/>
            <person name="Yee E."/>
            <person name="Young G."/>
            <person name="Zainoun J."/>
            <person name="Zembeck L."/>
            <person name="Zimmer A."/>
            <person name="Zody M."/>
            <person name="Lander E."/>
        </authorList>
    </citation>
    <scope>NUCLEOTIDE SEQUENCE [LARGE SCALE GENOMIC DNA]</scope>
</reference>
<evidence type="ECO:0008006" key="9">
    <source>
        <dbReference type="Google" id="ProtNLM"/>
    </source>
</evidence>
<dbReference type="GO" id="GO:0016226">
    <property type="term" value="P:iron-sulfur cluster assembly"/>
    <property type="evidence" value="ECO:0007669"/>
    <property type="project" value="InterPro"/>
</dbReference>
<dbReference type="InterPro" id="IPR000808">
    <property type="entry name" value="Mrp-like_CS"/>
</dbReference>